<dbReference type="Proteomes" id="UP000494040">
    <property type="component" value="Unassembled WGS sequence"/>
</dbReference>
<comment type="similarity">
    <text evidence="1 3">Belongs to the short-chain dehydrogenases/reductases (SDR) family.</text>
</comment>
<dbReference type="SUPFAM" id="SSF51735">
    <property type="entry name" value="NAD(P)-binding Rossmann-fold domains"/>
    <property type="match status" value="1"/>
</dbReference>
<evidence type="ECO:0008006" key="6">
    <source>
        <dbReference type="Google" id="ProtNLM"/>
    </source>
</evidence>
<dbReference type="FunFam" id="3.40.50.720:FF:000047">
    <property type="entry name" value="NADP-dependent L-serine/L-allo-threonine dehydrogenase"/>
    <property type="match status" value="1"/>
</dbReference>
<dbReference type="InterPro" id="IPR002347">
    <property type="entry name" value="SDR_fam"/>
</dbReference>
<evidence type="ECO:0000313" key="5">
    <source>
        <dbReference type="Proteomes" id="UP000494040"/>
    </source>
</evidence>
<dbReference type="InterPro" id="IPR036291">
    <property type="entry name" value="NAD(P)-bd_dom_sf"/>
</dbReference>
<evidence type="ECO:0000256" key="2">
    <source>
        <dbReference type="ARBA" id="ARBA00023002"/>
    </source>
</evidence>
<dbReference type="PANTHER" id="PTHR43115:SF4">
    <property type="entry name" value="DEHYDROGENASE_REDUCTASE SDR FAMILY MEMBER 11"/>
    <property type="match status" value="1"/>
</dbReference>
<proteinExistence type="inferred from homology"/>
<dbReference type="OMA" id="IVAAFKW"/>
<dbReference type="KEGG" id="clec:106669481"/>
<dbReference type="PANTHER" id="PTHR43115">
    <property type="entry name" value="DEHYDROGENASE/REDUCTASE SDR FAMILY MEMBER 11"/>
    <property type="match status" value="1"/>
</dbReference>
<evidence type="ECO:0000256" key="3">
    <source>
        <dbReference type="RuleBase" id="RU000363"/>
    </source>
</evidence>
<evidence type="ECO:0000256" key="1">
    <source>
        <dbReference type="ARBA" id="ARBA00006484"/>
    </source>
</evidence>
<dbReference type="PRINTS" id="PR00080">
    <property type="entry name" value="SDRFAMILY"/>
</dbReference>
<dbReference type="PROSITE" id="PS00061">
    <property type="entry name" value="ADH_SHORT"/>
    <property type="match status" value="1"/>
</dbReference>
<keyword evidence="5" id="KW-1185">Reference proteome</keyword>
<dbReference type="OrthoDB" id="1933717at2759"/>
<dbReference type="AlphaFoldDB" id="A0A8I6TG74"/>
<reference evidence="4" key="1">
    <citation type="submission" date="2022-01" db="UniProtKB">
        <authorList>
            <consortium name="EnsemblMetazoa"/>
        </authorList>
    </citation>
    <scope>IDENTIFICATION</scope>
</reference>
<dbReference type="Gene3D" id="3.40.50.720">
    <property type="entry name" value="NAD(P)-binding Rossmann-like Domain"/>
    <property type="match status" value="1"/>
</dbReference>
<dbReference type="Pfam" id="PF00106">
    <property type="entry name" value="adh_short"/>
    <property type="match status" value="1"/>
</dbReference>
<dbReference type="EnsemblMetazoa" id="XM_014398998.2">
    <property type="protein sequence ID" value="XP_014254484.1"/>
    <property type="gene ID" value="LOC106669481"/>
</dbReference>
<protein>
    <recommendedName>
        <fullName evidence="6">Dehydrogenase</fullName>
    </recommendedName>
</protein>
<dbReference type="PRINTS" id="PR00081">
    <property type="entry name" value="GDHRDH"/>
</dbReference>
<accession>A0A8I6TG74</accession>
<name>A0A8I6TG74_CIMLE</name>
<dbReference type="GeneID" id="106669481"/>
<dbReference type="InterPro" id="IPR020904">
    <property type="entry name" value="Sc_DH/Rdtase_CS"/>
</dbReference>
<keyword evidence="2" id="KW-0560">Oxidoreductase</keyword>
<sequence>MERWEDKVAVVTGASSGIGHAIAITLANHGMKVVAVARRLQRLKDLAAGVTGKGTILPFAADVTNEDEVIEMIKTAEREFGACHVLVNNAGAAYHTKVLEGDMEKWRGMFDLNVLSLGAATREAVASMLKNDINDGHIINISSISAHHPPTDLGKHVYNATKHAVRVITEGIRAELTNLKSNIKVSMVSPGVVATEIFDVGGWGTYNFDLIPALESQDVANGVVAVLSTPPNVLVAEYIVRPMKETVFA</sequence>
<evidence type="ECO:0000313" key="4">
    <source>
        <dbReference type="EnsemblMetazoa" id="XP_014254484.1"/>
    </source>
</evidence>
<dbReference type="RefSeq" id="XP_014254484.1">
    <property type="nucleotide sequence ID" value="XM_014398998.2"/>
</dbReference>
<dbReference type="GO" id="GO:0016616">
    <property type="term" value="F:oxidoreductase activity, acting on the CH-OH group of donors, NAD or NADP as acceptor"/>
    <property type="evidence" value="ECO:0007669"/>
    <property type="project" value="UniProtKB-ARBA"/>
</dbReference>
<organism evidence="4 5">
    <name type="scientific">Cimex lectularius</name>
    <name type="common">Bed bug</name>
    <name type="synonym">Acanthia lectularia</name>
    <dbReference type="NCBI Taxonomy" id="79782"/>
    <lineage>
        <taxon>Eukaryota</taxon>
        <taxon>Metazoa</taxon>
        <taxon>Ecdysozoa</taxon>
        <taxon>Arthropoda</taxon>
        <taxon>Hexapoda</taxon>
        <taxon>Insecta</taxon>
        <taxon>Pterygota</taxon>
        <taxon>Neoptera</taxon>
        <taxon>Paraneoptera</taxon>
        <taxon>Hemiptera</taxon>
        <taxon>Heteroptera</taxon>
        <taxon>Panheteroptera</taxon>
        <taxon>Cimicomorpha</taxon>
        <taxon>Cimicidae</taxon>
        <taxon>Cimex</taxon>
    </lineage>
</organism>